<dbReference type="SUPFAM" id="SSF51735">
    <property type="entry name" value="NAD(P)-binding Rossmann-fold domains"/>
    <property type="match status" value="1"/>
</dbReference>
<dbReference type="Gene3D" id="1.10.1040.20">
    <property type="entry name" value="ProC-like, C-terminal domain"/>
    <property type="match status" value="1"/>
</dbReference>
<evidence type="ECO:0000313" key="2">
    <source>
        <dbReference type="EMBL" id="MDN3706437.1"/>
    </source>
</evidence>
<dbReference type="InterPro" id="IPR036291">
    <property type="entry name" value="NAD(P)-bd_dom_sf"/>
</dbReference>
<keyword evidence="3" id="KW-1185">Reference proteome</keyword>
<dbReference type="InterPro" id="IPR008927">
    <property type="entry name" value="6-PGluconate_DH-like_C_sf"/>
</dbReference>
<protein>
    <submittedName>
        <fullName evidence="2">DUF2520 domain-containing protein</fullName>
    </submittedName>
</protein>
<dbReference type="SUPFAM" id="SSF48179">
    <property type="entry name" value="6-phosphogluconate dehydrogenase C-terminal domain-like"/>
    <property type="match status" value="1"/>
</dbReference>
<dbReference type="Proteomes" id="UP001242368">
    <property type="component" value="Unassembled WGS sequence"/>
</dbReference>
<evidence type="ECO:0000259" key="1">
    <source>
        <dbReference type="Pfam" id="PF10728"/>
    </source>
</evidence>
<dbReference type="Pfam" id="PF10728">
    <property type="entry name" value="DUF2520"/>
    <property type="match status" value="1"/>
</dbReference>
<organism evidence="2 3">
    <name type="scientific">Paenimyroides ceti</name>
    <dbReference type="NCBI Taxonomy" id="395087"/>
    <lineage>
        <taxon>Bacteria</taxon>
        <taxon>Pseudomonadati</taxon>
        <taxon>Bacteroidota</taxon>
        <taxon>Flavobacteriia</taxon>
        <taxon>Flavobacteriales</taxon>
        <taxon>Flavobacteriaceae</taxon>
        <taxon>Paenimyroides</taxon>
    </lineage>
</organism>
<dbReference type="RefSeq" id="WP_290362510.1">
    <property type="nucleotide sequence ID" value="NZ_JAUFQU010000001.1"/>
</dbReference>
<dbReference type="InterPro" id="IPR037108">
    <property type="entry name" value="TM1727-like_C_sf"/>
</dbReference>
<comment type="caution">
    <text evidence="2">The sequence shown here is derived from an EMBL/GenBank/DDBJ whole genome shotgun (WGS) entry which is preliminary data.</text>
</comment>
<dbReference type="PANTHER" id="PTHR40459:SF1">
    <property type="entry name" value="CONSERVED HYPOTHETICAL ALANINE AND LEUCINE RICH PROTEIN"/>
    <property type="match status" value="1"/>
</dbReference>
<gene>
    <name evidence="2" type="ORF">QW060_04765</name>
</gene>
<dbReference type="PANTHER" id="PTHR40459">
    <property type="entry name" value="CONSERVED HYPOTHETICAL ALANINE AND LEUCINE RICH PROTEIN"/>
    <property type="match status" value="1"/>
</dbReference>
<proteinExistence type="predicted"/>
<accession>A0ABT8CS63</accession>
<name>A0ABT8CS63_9FLAO</name>
<dbReference type="EMBL" id="JAUFQU010000001">
    <property type="protein sequence ID" value="MDN3706437.1"/>
    <property type="molecule type" value="Genomic_DNA"/>
</dbReference>
<sequence>MKDITILGSGNVAHHLIRYVQNSHSLNLQQIYARSPEKIILSGLDVSKIITDLNQLQEADLYIIAVSDDAIGELSDRLPFENRLVVHTSGTAPIEVLNAKNRRGVFYPLQTFSKNKEVDFKTIPMCLEADTDDDFETIKYIAEQFSDHVYQISSVQRKSIHISAVFVNNFVNHMYVLGNKICDEHNIPFQILQPLIKETADKIVSVKPIDAQTGPAVRKDSKTIEKHLAFLDGNIDLKNLYLTLTESIQNYNV</sequence>
<dbReference type="InterPro" id="IPR018931">
    <property type="entry name" value="DUF2520"/>
</dbReference>
<evidence type="ECO:0000313" key="3">
    <source>
        <dbReference type="Proteomes" id="UP001242368"/>
    </source>
</evidence>
<dbReference type="Gene3D" id="3.40.50.720">
    <property type="entry name" value="NAD(P)-binding Rossmann-like Domain"/>
    <property type="match status" value="1"/>
</dbReference>
<feature type="domain" description="DUF2520" evidence="1">
    <location>
        <begin position="123"/>
        <end position="247"/>
    </location>
</feature>
<reference evidence="3" key="1">
    <citation type="journal article" date="2019" name="Int. J. Syst. Evol. Microbiol.">
        <title>The Global Catalogue of Microorganisms (GCM) 10K type strain sequencing project: providing services to taxonomists for standard genome sequencing and annotation.</title>
        <authorList>
            <consortium name="The Broad Institute Genomics Platform"/>
            <consortium name="The Broad Institute Genome Sequencing Center for Infectious Disease"/>
            <person name="Wu L."/>
            <person name="Ma J."/>
        </authorList>
    </citation>
    <scope>NUCLEOTIDE SEQUENCE [LARGE SCALE GENOMIC DNA]</scope>
    <source>
        <strain evidence="3">CECT 7184</strain>
    </source>
</reference>